<organism evidence="1 2">
    <name type="scientific">Candidatus Hakubella thermalkaliphila</name>
    <dbReference type="NCBI Taxonomy" id="2754717"/>
    <lineage>
        <taxon>Bacteria</taxon>
        <taxon>Bacillati</taxon>
        <taxon>Actinomycetota</taxon>
        <taxon>Actinomycetota incertae sedis</taxon>
        <taxon>Candidatus Hakubellales</taxon>
        <taxon>Candidatus Hakubellaceae</taxon>
        <taxon>Candidatus Hakubella</taxon>
    </lineage>
</organism>
<reference evidence="1 2" key="1">
    <citation type="journal article" date="2020" name="Front. Microbiol.">
        <title>Single-cell genomics of novel Actinobacteria with the Wood-Ljungdahl pathway discovered in a serpentinizing system.</title>
        <authorList>
            <person name="Merino N."/>
            <person name="Kawai M."/>
            <person name="Boyd E.S."/>
            <person name="Colman D.R."/>
            <person name="McGlynn S.E."/>
            <person name="Nealson K.H."/>
            <person name="Kurokawa K."/>
            <person name="Hongoh Y."/>
        </authorList>
    </citation>
    <scope>NUCLEOTIDE SEQUENCE [LARGE SCALE GENOMIC DNA]</scope>
    <source>
        <strain evidence="1 2">S33</strain>
    </source>
</reference>
<comment type="caution">
    <text evidence="1">The sequence shown here is derived from an EMBL/GenBank/DDBJ whole genome shotgun (WGS) entry which is preliminary data.</text>
</comment>
<dbReference type="Proteomes" id="UP000591948">
    <property type="component" value="Unassembled WGS sequence"/>
</dbReference>
<sequence length="29" mass="3242">LRIPENVITGDTRRVLTSVVKRETTQTAS</sequence>
<dbReference type="AlphaFoldDB" id="A0A6V8PAD8"/>
<keyword evidence="2" id="KW-1185">Reference proteome</keyword>
<name>A0A6V8PAD8_9ACTN</name>
<dbReference type="EMBL" id="BLRY01000586">
    <property type="protein sequence ID" value="GFP29030.1"/>
    <property type="molecule type" value="Genomic_DNA"/>
</dbReference>
<gene>
    <name evidence="1" type="ORF">HKBW3S33_02446</name>
</gene>
<protein>
    <submittedName>
        <fullName evidence="1">Uncharacterized protein</fullName>
    </submittedName>
</protein>
<feature type="non-terminal residue" evidence="1">
    <location>
        <position position="1"/>
    </location>
</feature>
<evidence type="ECO:0000313" key="2">
    <source>
        <dbReference type="Proteomes" id="UP000591948"/>
    </source>
</evidence>
<accession>A0A6V8PAD8</accession>
<evidence type="ECO:0000313" key="1">
    <source>
        <dbReference type="EMBL" id="GFP29030.1"/>
    </source>
</evidence>
<proteinExistence type="predicted"/>